<name>A0A9D7SCG9_9BACT</name>
<reference evidence="2" key="1">
    <citation type="submission" date="2020-10" db="EMBL/GenBank/DDBJ databases">
        <title>Connecting structure to function with the recovery of over 1000 high-quality activated sludge metagenome-assembled genomes encoding full-length rRNA genes using long-read sequencing.</title>
        <authorList>
            <person name="Singleton C.M."/>
            <person name="Petriglieri F."/>
            <person name="Kristensen J.M."/>
            <person name="Kirkegaard R.H."/>
            <person name="Michaelsen T.Y."/>
            <person name="Andersen M.H."/>
            <person name="Karst S.M."/>
            <person name="Dueholm M.S."/>
            <person name="Nielsen P.H."/>
            <person name="Albertsen M."/>
        </authorList>
    </citation>
    <scope>NUCLEOTIDE SEQUENCE</scope>
    <source>
        <strain evidence="2">Skiv_18-Q3-R9-52_MAXAC.067</strain>
    </source>
</reference>
<dbReference type="Proteomes" id="UP000886657">
    <property type="component" value="Unassembled WGS sequence"/>
</dbReference>
<evidence type="ECO:0000313" key="2">
    <source>
        <dbReference type="EMBL" id="MBK9795007.1"/>
    </source>
</evidence>
<dbReference type="EMBL" id="JADKIO010000002">
    <property type="protein sequence ID" value="MBK9795007.1"/>
    <property type="molecule type" value="Genomic_DNA"/>
</dbReference>
<comment type="caution">
    <text evidence="2">The sequence shown here is derived from an EMBL/GenBank/DDBJ whole genome shotgun (WGS) entry which is preliminary data.</text>
</comment>
<feature type="region of interest" description="Disordered" evidence="1">
    <location>
        <begin position="179"/>
        <end position="200"/>
    </location>
</feature>
<gene>
    <name evidence="2" type="ORF">IPP58_00660</name>
</gene>
<sequence>MSQAAPLDIPRWEWRIFAPSFDDVKRLHSRSPKARTVQAEISILCLKSMHDVLIQGGTIRLRWRKQVGPGGLELWDSILHSPFPCPAGMVLRLFEALGMPAPQLPRTHYSERQFLTEILPPNPDLHAVPIRKQSEVFFLEGATCEWAELSTDRCKVESLCIEHEDPRLALQVVRHLGLQSSPNTSHPQGLKTSLYSPLQP</sequence>
<proteinExistence type="predicted"/>
<organism evidence="2 3">
    <name type="scientific">Candidatus Geothrix skivensis</name>
    <dbReference type="NCBI Taxonomy" id="2954439"/>
    <lineage>
        <taxon>Bacteria</taxon>
        <taxon>Pseudomonadati</taxon>
        <taxon>Acidobacteriota</taxon>
        <taxon>Holophagae</taxon>
        <taxon>Holophagales</taxon>
        <taxon>Holophagaceae</taxon>
        <taxon>Geothrix</taxon>
    </lineage>
</organism>
<evidence type="ECO:0000313" key="3">
    <source>
        <dbReference type="Proteomes" id="UP000886657"/>
    </source>
</evidence>
<protein>
    <submittedName>
        <fullName evidence="2">Uncharacterized protein</fullName>
    </submittedName>
</protein>
<dbReference type="AlphaFoldDB" id="A0A9D7SCG9"/>
<evidence type="ECO:0000256" key="1">
    <source>
        <dbReference type="SAM" id="MobiDB-lite"/>
    </source>
</evidence>
<accession>A0A9D7SCG9</accession>